<evidence type="ECO:0000256" key="1">
    <source>
        <dbReference type="SAM" id="MobiDB-lite"/>
    </source>
</evidence>
<dbReference type="AlphaFoldDB" id="G2WXR7"/>
<feature type="compositionally biased region" description="Polar residues" evidence="1">
    <location>
        <begin position="535"/>
        <end position="555"/>
    </location>
</feature>
<dbReference type="OMA" id="HRCIAIQ"/>
<feature type="compositionally biased region" description="Polar residues" evidence="1">
    <location>
        <begin position="1"/>
        <end position="16"/>
    </location>
</feature>
<name>G2WXR7_VERDV</name>
<dbReference type="eggNOG" id="ENOG502S2BG">
    <property type="taxonomic scope" value="Eukaryota"/>
</dbReference>
<dbReference type="PANTHER" id="PTHR38122:SF1">
    <property type="entry name" value="GLYCOPROTEIN X"/>
    <property type="match status" value="1"/>
</dbReference>
<feature type="compositionally biased region" description="Polar residues" evidence="1">
    <location>
        <begin position="562"/>
        <end position="571"/>
    </location>
</feature>
<dbReference type="GeneID" id="20703862"/>
<dbReference type="KEGG" id="vda:VDAG_02399"/>
<feature type="compositionally biased region" description="Polar residues" evidence="1">
    <location>
        <begin position="702"/>
        <end position="720"/>
    </location>
</feature>
<dbReference type="OrthoDB" id="5414836at2759"/>
<dbReference type="Proteomes" id="UP000001611">
    <property type="component" value="Chromosome 3"/>
</dbReference>
<reference evidence="2 3" key="1">
    <citation type="submission" date="2008-03" db="EMBL/GenBank/DDBJ databases">
        <title>The Genome Sequence of Verticillium dahliae VdLs.17.</title>
        <authorList>
            <consortium name="The Broad Institute Genome Sequencing Platform"/>
            <person name="Ma L.-J.J."/>
            <person name="Klosterman S.J."/>
            <person name="Subbarao K."/>
            <person name="Dobinson K."/>
            <person name="Veronese P."/>
            <person name="Kang S."/>
            <person name="Gold S.E."/>
            <person name="Young S."/>
            <person name="Jaffe D."/>
            <person name="Gnerre S."/>
            <person name="Berlin A."/>
            <person name="Heiman D."/>
            <person name="Hepburn T."/>
            <person name="Sykes S."/>
            <person name="Alvarado L."/>
            <person name="Kodira C.D."/>
            <person name="Lander E."/>
            <person name="Galagan J."/>
            <person name="Nusbaum C."/>
            <person name="Birren B."/>
        </authorList>
    </citation>
    <scope>NUCLEOTIDE SEQUENCE [LARGE SCALE GENOMIC DNA]</scope>
    <source>
        <strain evidence="3">VdLs.17 / ATCC MYA-4575 / FGSC 10137</strain>
    </source>
</reference>
<feature type="compositionally biased region" description="Polar residues" evidence="1">
    <location>
        <begin position="618"/>
        <end position="627"/>
    </location>
</feature>
<dbReference type="HOGENOM" id="CLU_368895_0_0_1"/>
<feature type="compositionally biased region" description="Polar residues" evidence="1">
    <location>
        <begin position="577"/>
        <end position="610"/>
    </location>
</feature>
<dbReference type="InParanoid" id="G2WXR7"/>
<proteinExistence type="predicted"/>
<dbReference type="EMBL" id="DS572698">
    <property type="protein sequence ID" value="EGY20875.1"/>
    <property type="molecule type" value="Genomic_DNA"/>
</dbReference>
<evidence type="ECO:0000313" key="3">
    <source>
        <dbReference type="Proteomes" id="UP000001611"/>
    </source>
</evidence>
<protein>
    <recommendedName>
        <fullName evidence="4">Glycoprotein X</fullName>
    </recommendedName>
</protein>
<accession>G2WXR7</accession>
<evidence type="ECO:0008006" key="4">
    <source>
        <dbReference type="Google" id="ProtNLM"/>
    </source>
</evidence>
<sequence>MEKQAESGTAQRSMITSGPIFPDDRDHGEQTVESGRTFGQVPGSPEAHVYYASQQRRHRTWYILVVGAFAALVDSTPQYDLCVGYCSVRARYTPTPASVQCSPETTYVTETVTETRTVTETKEIATTMYEPTTEDITLIAISTVYVTNEYTTTEHGTQSVVNSGITSYPATITTSVCAPKTVYGLSLGVDQELVDLELGILDQQTDCAYYTTTVWATAAVETGGNAASTTHVQVSTSADRSTDRSTDGVTQVITSTLLPSIESSANAYTSLSSSTATTITACPAPTTTPSNDLESPYDRNSNRTFGCVPGFVCDPPKPLGCNLWADSPADDYVCELRYCVHSPSYSRVHWPEGETGHVPLDEGYFNLNAHAFGLPYSIFESDTIVKNEYGKTYTITTGNWASATDLSVIPAPSPLAVQHEPPPMRGLPNHERRQEDGAPTAPAVCFDDCNNCYKEALAVGKSPALCVADSQFQQDFQLCISCIDSNADDGPLIRRLYVDQKFGQFLSFCKGLEPVPANSTSRMDTPSGAIATSELVTETETQLPGETTTSVQPIDSTPAPTPSTKETSGVNTIVLPQETSSSDVSRSGRPTFSSSGNEATQTTTESTLPPVNQDEPSETMTEPGSTSVDRDERPETAGFDDPAPEVTFSSATTSIDSGRPGSRPEGAATGVELSQSSQSRERTESINLDDPATNPIADSVEATPTRSRDFSSSAIGSPNHDTGPGEASNSTIPRQSEAIEEQPTAATPSFATGASSHFDITFLWVLAPLVTAIFIHRPL</sequence>
<feature type="region of interest" description="Disordered" evidence="1">
    <location>
        <begin position="415"/>
        <end position="439"/>
    </location>
</feature>
<dbReference type="PANTHER" id="PTHR38122">
    <property type="entry name" value="GLYCOPROTEIN X"/>
    <property type="match status" value="1"/>
</dbReference>
<feature type="region of interest" description="Disordered" evidence="1">
    <location>
        <begin position="1"/>
        <end position="44"/>
    </location>
</feature>
<feature type="region of interest" description="Disordered" evidence="1">
    <location>
        <begin position="535"/>
        <end position="750"/>
    </location>
</feature>
<evidence type="ECO:0000313" key="2">
    <source>
        <dbReference type="EMBL" id="EGY20875.1"/>
    </source>
</evidence>
<organism evidence="2 3">
    <name type="scientific">Verticillium dahliae (strain VdLs.17 / ATCC MYA-4575 / FGSC 10137)</name>
    <name type="common">Verticillium wilt</name>
    <dbReference type="NCBI Taxonomy" id="498257"/>
    <lineage>
        <taxon>Eukaryota</taxon>
        <taxon>Fungi</taxon>
        <taxon>Dikarya</taxon>
        <taxon>Ascomycota</taxon>
        <taxon>Pezizomycotina</taxon>
        <taxon>Sordariomycetes</taxon>
        <taxon>Hypocreomycetidae</taxon>
        <taxon>Glomerellales</taxon>
        <taxon>Plectosphaerellaceae</taxon>
        <taxon>Verticillium</taxon>
    </lineage>
</organism>
<dbReference type="RefSeq" id="XP_009651347.1">
    <property type="nucleotide sequence ID" value="XM_009653052.1"/>
</dbReference>
<feature type="compositionally biased region" description="Polar residues" evidence="1">
    <location>
        <begin position="647"/>
        <end position="656"/>
    </location>
</feature>
<gene>
    <name evidence="2" type="ORF">VDAG_02399</name>
</gene>
<keyword evidence="3" id="KW-1185">Reference proteome</keyword>